<feature type="coiled-coil region" evidence="1">
    <location>
        <begin position="620"/>
        <end position="719"/>
    </location>
</feature>
<feature type="domain" description="YhaN AAA" evidence="3">
    <location>
        <begin position="1"/>
        <end position="200"/>
    </location>
</feature>
<dbReference type="OrthoDB" id="9764467at2"/>
<feature type="coiled-coil region" evidence="1">
    <location>
        <begin position="543"/>
        <end position="577"/>
    </location>
</feature>
<name>A0A2A2IDA9_9BACI</name>
<evidence type="ECO:0000256" key="1">
    <source>
        <dbReference type="SAM" id="Coils"/>
    </source>
</evidence>
<gene>
    <name evidence="4" type="ORF">CIL05_12995</name>
</gene>
<accession>A0A2A2IDA9</accession>
<dbReference type="AlphaFoldDB" id="A0A2A2IDA9"/>
<dbReference type="EMBL" id="NPOA01000008">
    <property type="protein sequence ID" value="PAV29306.1"/>
    <property type="molecule type" value="Genomic_DNA"/>
</dbReference>
<dbReference type="RefSeq" id="WP_095655977.1">
    <property type="nucleotide sequence ID" value="NZ_NPOA01000008.1"/>
</dbReference>
<comment type="caution">
    <text evidence="4">The sequence shown here is derived from an EMBL/GenBank/DDBJ whole genome shotgun (WGS) entry which is preliminary data.</text>
</comment>
<reference evidence="4 5" key="1">
    <citation type="submission" date="2017-08" db="EMBL/GenBank/DDBJ databases">
        <title>Virgibacillus indicus sp. nov. and Virgibacillus profoundi sp. nov, two moderately halophilic bacteria isolated from marine sediment by using the Microfluidic Streak Plate.</title>
        <authorList>
            <person name="Xu B."/>
            <person name="Hu B."/>
            <person name="Wang J."/>
            <person name="Zhu Y."/>
            <person name="Huang L."/>
            <person name="Du W."/>
            <person name="Huang Y."/>
        </authorList>
    </citation>
    <scope>NUCLEOTIDE SEQUENCE [LARGE SCALE GENOMIC DNA]</scope>
    <source>
        <strain evidence="4 5">IO3-P3-H5</strain>
    </source>
</reference>
<dbReference type="Proteomes" id="UP000218887">
    <property type="component" value="Unassembled WGS sequence"/>
</dbReference>
<evidence type="ECO:0000313" key="5">
    <source>
        <dbReference type="Proteomes" id="UP000218887"/>
    </source>
</evidence>
<feature type="coiled-coil region" evidence="1">
    <location>
        <begin position="328"/>
        <end position="415"/>
    </location>
</feature>
<dbReference type="Pfam" id="PF13514">
    <property type="entry name" value="AAA_27"/>
    <property type="match status" value="1"/>
</dbReference>
<keyword evidence="2" id="KW-0812">Transmembrane</keyword>
<feature type="transmembrane region" description="Helical" evidence="2">
    <location>
        <begin position="468"/>
        <end position="486"/>
    </location>
</feature>
<dbReference type="InterPro" id="IPR027417">
    <property type="entry name" value="P-loop_NTPase"/>
</dbReference>
<organism evidence="4 5">
    <name type="scientific">Virgibacillus profundi</name>
    <dbReference type="NCBI Taxonomy" id="2024555"/>
    <lineage>
        <taxon>Bacteria</taxon>
        <taxon>Bacillati</taxon>
        <taxon>Bacillota</taxon>
        <taxon>Bacilli</taxon>
        <taxon>Bacillales</taxon>
        <taxon>Bacillaceae</taxon>
        <taxon>Virgibacillus</taxon>
    </lineage>
</organism>
<dbReference type="Gene3D" id="3.40.50.300">
    <property type="entry name" value="P-loop containing nucleotide triphosphate hydrolases"/>
    <property type="match status" value="2"/>
</dbReference>
<evidence type="ECO:0000313" key="4">
    <source>
        <dbReference type="EMBL" id="PAV29306.1"/>
    </source>
</evidence>
<evidence type="ECO:0000256" key="2">
    <source>
        <dbReference type="SAM" id="Phobius"/>
    </source>
</evidence>
<protein>
    <recommendedName>
        <fullName evidence="3">YhaN AAA domain-containing protein</fullName>
    </recommendedName>
</protein>
<feature type="coiled-coil region" evidence="1">
    <location>
        <begin position="206"/>
        <end position="240"/>
    </location>
</feature>
<keyword evidence="1" id="KW-0175">Coiled coil</keyword>
<dbReference type="InterPro" id="IPR038734">
    <property type="entry name" value="YhaN_AAA"/>
</dbReference>
<keyword evidence="2" id="KW-0472">Membrane</keyword>
<sequence length="990" mass="116407">MKLIHARIHGFGKWVDDEIDLSGERAICIYGENESGKSTLQKFILFMLFGLPPKQRSFYRPKTSGKMGGRLRIYDPSVGNYTIERFDEVRNGAAICYGPGGHEYGEDWLKERLKGMTDKTYQAIFSFSASDLNSLKDMKEDDLGEVLLGIGLTGSTNIYAIEKRLDTRIGELFKPYGKKPAINQQLQTLNELFTSLHNFKADEATYRKKQAEKISLTKEITELKGELQQEKEILFSIERQQQALPIIHDYHDYTSQLAKYPSEITFPENGIDRMEKLKDQLLPLESEFSVLTDNQEKYMERKANIQTETDDISIYHKTEEITLKKQHYEERQNELEKVQRTADKLEAQIKSEINQLNIGIMAEELNRISFPFHLEKTWNQIKGNNDQLELEKDQLEQEQNQLKQQRNYLLNQMDQLTDGLLTDEHRSKLEERINEHKEYDLLSKLQSESHHKQKEWEKNKATKIKTSTFTLVGSIILALLVGTISVVSEITWMLSLTAILLAIGIGQWIWSKRSVAEMETLLTRESFMPSDVSQQTPVEREEAERLLALHHRRSNELASLEEQSKSIDIQLIKWKEKQKVLIDKESRLQTLIEEQQEIYPFLRQMAIFYWPELFHSMKHLLRLVQEQRENQQIYEQLKEQQEIFHVDVNRFFQERSWELGNKQLEIQLKEIEDYQENYKNKLGQLDQYKHILAENSEQQQEIKQKMKTYEIELAALLKHADVDTEDEFYRKANQLTTKLEVEEARKKVYRQLMAIFPPDIWQQLVDDQPDESTLEMKHQQSLGKIETIEKDIEQIRQTHADLHADLLKMESSESHSRTIHQFEMEQEQLNKLAKDWAVLKTAKEMLVETKRNYREKYLSKVIEKTSYYFRELTGSAYQAVYAPTENKPFQVETEDNLRYTVNELSQGTMDQLYISLRFAISEIMSEKYRLPFIIDDGFVHFDAIRTNQMMGIVEEIAKKQQVILFTCKKEVAEASKNVEIIHLRSSIRIN</sequence>
<proteinExistence type="predicted"/>
<dbReference type="SUPFAM" id="SSF52540">
    <property type="entry name" value="P-loop containing nucleoside triphosphate hydrolases"/>
    <property type="match status" value="1"/>
</dbReference>
<keyword evidence="2" id="KW-1133">Transmembrane helix</keyword>
<dbReference type="PANTHER" id="PTHR41259">
    <property type="entry name" value="DOUBLE-STRAND BREAK REPAIR RAD50 ATPASE, PUTATIVE-RELATED"/>
    <property type="match status" value="1"/>
</dbReference>
<feature type="transmembrane region" description="Helical" evidence="2">
    <location>
        <begin position="492"/>
        <end position="510"/>
    </location>
</feature>
<evidence type="ECO:0000259" key="3">
    <source>
        <dbReference type="Pfam" id="PF13514"/>
    </source>
</evidence>
<keyword evidence="5" id="KW-1185">Reference proteome</keyword>
<dbReference type="PANTHER" id="PTHR41259:SF1">
    <property type="entry name" value="DOUBLE-STRAND BREAK REPAIR RAD50 ATPASE, PUTATIVE-RELATED"/>
    <property type="match status" value="1"/>
</dbReference>